<organism evidence="4 5">
    <name type="scientific">Vibrio galatheae</name>
    <dbReference type="NCBI Taxonomy" id="579748"/>
    <lineage>
        <taxon>Bacteria</taxon>
        <taxon>Pseudomonadati</taxon>
        <taxon>Pseudomonadota</taxon>
        <taxon>Gammaproteobacteria</taxon>
        <taxon>Vibrionales</taxon>
        <taxon>Vibrionaceae</taxon>
        <taxon>Vibrio</taxon>
    </lineage>
</organism>
<evidence type="ECO:0000259" key="3">
    <source>
        <dbReference type="PROSITE" id="PS51724"/>
    </source>
</evidence>
<dbReference type="STRING" id="579748.TW81_04135"/>
<evidence type="ECO:0000313" key="5">
    <source>
        <dbReference type="Proteomes" id="UP000033673"/>
    </source>
</evidence>
<dbReference type="EMBL" id="JXXV01000008">
    <property type="protein sequence ID" value="KJY84380.1"/>
    <property type="molecule type" value="Genomic_DNA"/>
</dbReference>
<dbReference type="Pfam" id="PF05036">
    <property type="entry name" value="SPOR"/>
    <property type="match status" value="1"/>
</dbReference>
<dbReference type="InterPro" id="IPR007730">
    <property type="entry name" value="SPOR-like_dom"/>
</dbReference>
<reference evidence="4 5" key="1">
    <citation type="journal article" date="2015" name="BMC Genomics">
        <title>Genome mining reveals unlocked bioactive potential of marine Gram-negative bacteria.</title>
        <authorList>
            <person name="Machado H."/>
            <person name="Sonnenschein E.C."/>
            <person name="Melchiorsen J."/>
            <person name="Gram L."/>
        </authorList>
    </citation>
    <scope>NUCLEOTIDE SEQUENCE [LARGE SCALE GENOMIC DNA]</scope>
    <source>
        <strain evidence="4 5">S2757</strain>
    </source>
</reference>
<dbReference type="Proteomes" id="UP000033673">
    <property type="component" value="Unassembled WGS sequence"/>
</dbReference>
<dbReference type="GO" id="GO:0042834">
    <property type="term" value="F:peptidoglycan binding"/>
    <property type="evidence" value="ECO:0007669"/>
    <property type="project" value="InterPro"/>
</dbReference>
<dbReference type="PROSITE" id="PS51724">
    <property type="entry name" value="SPOR"/>
    <property type="match status" value="1"/>
</dbReference>
<keyword evidence="5" id="KW-1185">Reference proteome</keyword>
<protein>
    <submittedName>
        <fullName evidence="4">Sporulation protein</fullName>
    </submittedName>
</protein>
<comment type="caution">
    <text evidence="4">The sequence shown here is derived from an EMBL/GenBank/DDBJ whole genome shotgun (WGS) entry which is preliminary data.</text>
</comment>
<accession>A0A0F4NMI1</accession>
<feature type="domain" description="SPOR" evidence="3">
    <location>
        <begin position="69"/>
        <end position="144"/>
    </location>
</feature>
<feature type="signal peptide" evidence="2">
    <location>
        <begin position="1"/>
        <end position="34"/>
    </location>
</feature>
<evidence type="ECO:0000313" key="4">
    <source>
        <dbReference type="EMBL" id="KJY84380.1"/>
    </source>
</evidence>
<dbReference type="PATRIC" id="fig|579748.3.peg.852"/>
<keyword evidence="2" id="KW-0732">Signal</keyword>
<feature type="chain" id="PRO_5002473009" evidence="2">
    <location>
        <begin position="35"/>
        <end position="310"/>
    </location>
</feature>
<dbReference type="AlphaFoldDB" id="A0A0F4NMI1"/>
<gene>
    <name evidence="4" type="ORF">TW81_04135</name>
</gene>
<sequence>MDINMAAKPKQTFCKCWTLVAALALPLFSAPILADEFLCDATQASTNELPLLDKTCPVGQGLWGKSQPRGQESTFWIQCGVFSQPLPVAKAKKLYQHISTDVWAKPEDKAYRCLIGPYQDFSQAKQDLARVKTEPGYKEAFIREVVKGAPLKKAAVKPQPKPKPSSKTKPQATTVIPAPVMAQPEPIASEVVADAPQPNQSDVAIRLTASVSGVEYKVPYSMFSNDQFYMEHNLPWNRLDYEGAYKTCYRLGMRLASSEEWQALLDSDVMKQDNWPMHLPYWGAEKTGLFTSGKVNQLKGTSLLNVVCVK</sequence>
<proteinExistence type="predicted"/>
<feature type="region of interest" description="Disordered" evidence="1">
    <location>
        <begin position="153"/>
        <end position="173"/>
    </location>
</feature>
<dbReference type="SUPFAM" id="SSF110997">
    <property type="entry name" value="Sporulation related repeat"/>
    <property type="match status" value="1"/>
</dbReference>
<evidence type="ECO:0000256" key="2">
    <source>
        <dbReference type="SAM" id="SignalP"/>
    </source>
</evidence>
<dbReference type="InterPro" id="IPR036680">
    <property type="entry name" value="SPOR-like_sf"/>
</dbReference>
<name>A0A0F4NMI1_9VIBR</name>
<evidence type="ECO:0000256" key="1">
    <source>
        <dbReference type="SAM" id="MobiDB-lite"/>
    </source>
</evidence>